<dbReference type="PANTHER" id="PTHR13112">
    <property type="entry name" value="UPF3 REGULATOR OF NONSENSE TRANSCRIPTS-LIKE PROTEIN"/>
    <property type="match status" value="1"/>
</dbReference>
<feature type="compositionally biased region" description="Low complexity" evidence="5">
    <location>
        <begin position="618"/>
        <end position="628"/>
    </location>
</feature>
<reference evidence="7 8" key="1">
    <citation type="submission" date="2013-11" db="EMBL/GenBank/DDBJ databases">
        <title>Opisthorchis viverrini - life in the bile duct.</title>
        <authorList>
            <person name="Young N.D."/>
            <person name="Nagarajan N."/>
            <person name="Lin S.J."/>
            <person name="Korhonen P.K."/>
            <person name="Jex A.R."/>
            <person name="Hall R.S."/>
            <person name="Safavi-Hemami H."/>
            <person name="Kaewkong W."/>
            <person name="Bertrand D."/>
            <person name="Gao S."/>
            <person name="Seet Q."/>
            <person name="Wongkham S."/>
            <person name="Teh B.T."/>
            <person name="Wongkham C."/>
            <person name="Intapan P.M."/>
            <person name="Maleewong W."/>
            <person name="Yang X."/>
            <person name="Hu M."/>
            <person name="Wang Z."/>
            <person name="Hofmann A."/>
            <person name="Sternberg P.W."/>
            <person name="Tan P."/>
            <person name="Wang J."/>
            <person name="Gasser R.B."/>
        </authorList>
    </citation>
    <scope>NUCLEOTIDE SEQUENCE [LARGE SCALE GENOMIC DNA]</scope>
</reference>
<dbReference type="RefSeq" id="XP_009176441.1">
    <property type="nucleotide sequence ID" value="XM_009178177.1"/>
</dbReference>
<dbReference type="GO" id="GO:0000184">
    <property type="term" value="P:nuclear-transcribed mRNA catabolic process, nonsense-mediated decay"/>
    <property type="evidence" value="ECO:0007669"/>
    <property type="project" value="UniProtKB-KW"/>
</dbReference>
<evidence type="ECO:0000313" key="8">
    <source>
        <dbReference type="Proteomes" id="UP000054324"/>
    </source>
</evidence>
<dbReference type="STRING" id="6198.A0A074Z2S3"/>
<feature type="non-terminal residue" evidence="7">
    <location>
        <position position="1"/>
    </location>
</feature>
<dbReference type="PANTHER" id="PTHR13112:SF0">
    <property type="entry name" value="FI21285P1"/>
    <property type="match status" value="1"/>
</dbReference>
<feature type="compositionally biased region" description="Low complexity" evidence="5">
    <location>
        <begin position="570"/>
        <end position="582"/>
    </location>
</feature>
<feature type="compositionally biased region" description="Polar residues" evidence="5">
    <location>
        <begin position="583"/>
        <end position="598"/>
    </location>
</feature>
<evidence type="ECO:0000256" key="2">
    <source>
        <dbReference type="ARBA" id="ARBA00005991"/>
    </source>
</evidence>
<dbReference type="GO" id="GO:0003729">
    <property type="term" value="F:mRNA binding"/>
    <property type="evidence" value="ECO:0007669"/>
    <property type="project" value="TreeGrafter"/>
</dbReference>
<name>A0A074Z2S3_OPIVI</name>
<evidence type="ECO:0000313" key="7">
    <source>
        <dbReference type="EMBL" id="KER19812.1"/>
    </source>
</evidence>
<keyword evidence="4" id="KW-0539">Nucleus</keyword>
<organism evidence="7 8">
    <name type="scientific">Opisthorchis viverrini</name>
    <name type="common">Southeast Asian liver fluke</name>
    <dbReference type="NCBI Taxonomy" id="6198"/>
    <lineage>
        <taxon>Eukaryota</taxon>
        <taxon>Metazoa</taxon>
        <taxon>Spiralia</taxon>
        <taxon>Lophotrochozoa</taxon>
        <taxon>Platyhelminthes</taxon>
        <taxon>Trematoda</taxon>
        <taxon>Digenea</taxon>
        <taxon>Opisthorchiida</taxon>
        <taxon>Opisthorchiata</taxon>
        <taxon>Opisthorchiidae</taxon>
        <taxon>Opisthorchis</taxon>
    </lineage>
</organism>
<evidence type="ECO:0000256" key="3">
    <source>
        <dbReference type="ARBA" id="ARBA00023161"/>
    </source>
</evidence>
<dbReference type="GO" id="GO:0005730">
    <property type="term" value="C:nucleolus"/>
    <property type="evidence" value="ECO:0007669"/>
    <property type="project" value="TreeGrafter"/>
</dbReference>
<dbReference type="InterPro" id="IPR035979">
    <property type="entry name" value="RBD_domain_sf"/>
</dbReference>
<dbReference type="SUPFAM" id="SSF54928">
    <property type="entry name" value="RNA-binding domain, RBD"/>
    <property type="match status" value="1"/>
</dbReference>
<protein>
    <recommendedName>
        <fullName evidence="6">UPF3 domain-containing protein</fullName>
    </recommendedName>
</protein>
<dbReference type="Gene3D" id="3.30.70.330">
    <property type="match status" value="1"/>
</dbReference>
<dbReference type="KEGG" id="ovi:T265_15451"/>
<sequence length="650" mass="71196">FIYQPDFVLHTPAARSTPQVADSDPEQNDVSVLHQFWWDLNSQTTAGADGAERRTESTVQATTACLLACSGQRGLTIESKETDSGNDLQSTTLQTMKNCPTKVVIRRLPPKLTDAEFRQIVDPLPPHTYFRFCSPDPTLGNLGTARAYITFCDIDALFDFKERFDDYVFVDSEGNESYGLVEFAICQTLATTKETSTGKRSEKFDKKQGTLNEDPDFQEFLKTIQPPENATEASENEPKKTPWETILEDIQARESAIDKNLVNTPLLAYLNQRELENKRRDEDSIRHRKPFKQHPGSARKSSRCVDQGPPPTPPPSSTRPPPTGSRRPTEAKRASASVQSSRDPEYHGSGGSRIDEELVGTQKTSKDGKHPGKPVIDVEEFPAMQGSQQSLSKYPLGSWSDRSPAWTGSQPTLERGDTKLKSSSKDTKPSHVGTDLESANREAAQSSVRSVSTTSIDRSVSESDSMTFVESNTTSDFSPHLRDSGCRGRRSTYYAARSQSGFTSHSRKPGGKPSRGRRDSESSGGVPGQRAASPDLDIPTEYDRGGGQSSRGRRGGGSRSNNSAADFDPYSGYTRGSGYRGSHQTFRNTGSSRSSDYNECSYGPGTHSEHGSSHSRRSGSSNPSTTSRARGGGSRWQSGHPHKGSGWTHN</sequence>
<feature type="domain" description="UPF3" evidence="6">
    <location>
        <begin position="101"/>
        <end position="273"/>
    </location>
</feature>
<comment type="subcellular location">
    <subcellularLocation>
        <location evidence="1">Nucleus</location>
    </subcellularLocation>
</comment>
<proteinExistence type="inferred from homology"/>
<dbReference type="CDD" id="cd12455">
    <property type="entry name" value="RRM_like_Smg4_UPF3"/>
    <property type="match status" value="1"/>
</dbReference>
<feature type="compositionally biased region" description="Basic and acidic residues" evidence="5">
    <location>
        <begin position="414"/>
        <end position="429"/>
    </location>
</feature>
<feature type="compositionally biased region" description="Pro residues" evidence="5">
    <location>
        <begin position="308"/>
        <end position="323"/>
    </location>
</feature>
<keyword evidence="8" id="KW-1185">Reference proteome</keyword>
<accession>A0A074Z2S3</accession>
<feature type="compositionally biased region" description="Polar residues" evidence="5">
    <location>
        <begin position="443"/>
        <end position="477"/>
    </location>
</feature>
<gene>
    <name evidence="7" type="ORF">T265_15451</name>
</gene>
<dbReference type="GeneID" id="20329616"/>
<dbReference type="Pfam" id="PF03467">
    <property type="entry name" value="Smg4_UPF3"/>
    <property type="match status" value="1"/>
</dbReference>
<dbReference type="InterPro" id="IPR012677">
    <property type="entry name" value="Nucleotide-bd_a/b_plait_sf"/>
</dbReference>
<dbReference type="EMBL" id="KL597134">
    <property type="protein sequence ID" value="KER19812.1"/>
    <property type="molecule type" value="Genomic_DNA"/>
</dbReference>
<dbReference type="GO" id="GO:0045727">
    <property type="term" value="P:positive regulation of translation"/>
    <property type="evidence" value="ECO:0007669"/>
    <property type="project" value="TreeGrafter"/>
</dbReference>
<dbReference type="GO" id="GO:0005737">
    <property type="term" value="C:cytoplasm"/>
    <property type="evidence" value="ECO:0007669"/>
    <property type="project" value="TreeGrafter"/>
</dbReference>
<dbReference type="AlphaFoldDB" id="A0A074Z2S3"/>
<evidence type="ECO:0000259" key="6">
    <source>
        <dbReference type="Pfam" id="PF03467"/>
    </source>
</evidence>
<dbReference type="CTD" id="20329616"/>
<evidence type="ECO:0000256" key="1">
    <source>
        <dbReference type="ARBA" id="ARBA00004123"/>
    </source>
</evidence>
<feature type="region of interest" description="Disordered" evidence="5">
    <location>
        <begin position="277"/>
        <end position="650"/>
    </location>
</feature>
<dbReference type="Proteomes" id="UP000054324">
    <property type="component" value="Unassembled WGS sequence"/>
</dbReference>
<comment type="similarity">
    <text evidence="2">Belongs to the RENT3 family.</text>
</comment>
<dbReference type="InterPro" id="IPR005120">
    <property type="entry name" value="UPF3_dom"/>
</dbReference>
<dbReference type="OrthoDB" id="18087at2759"/>
<keyword evidence="3" id="KW-0866">Nonsense-mediated mRNA decay</keyword>
<evidence type="ECO:0000256" key="4">
    <source>
        <dbReference type="ARBA" id="ARBA00023242"/>
    </source>
</evidence>
<dbReference type="InterPro" id="IPR039722">
    <property type="entry name" value="Upf3"/>
</dbReference>
<evidence type="ECO:0000256" key="5">
    <source>
        <dbReference type="SAM" id="MobiDB-lite"/>
    </source>
</evidence>